<dbReference type="InterPro" id="IPR045124">
    <property type="entry name" value="Su(sable)-like"/>
</dbReference>
<dbReference type="AlphaFoldDB" id="A0A2P2KM72"/>
<keyword evidence="1 5" id="KW-0479">Metal-binding</keyword>
<dbReference type="Gene3D" id="4.10.1000.10">
    <property type="entry name" value="Zinc finger, CCCH-type"/>
    <property type="match status" value="1"/>
</dbReference>
<dbReference type="InterPro" id="IPR000571">
    <property type="entry name" value="Znf_CCCH"/>
</dbReference>
<feature type="zinc finger region" description="C3H1-type" evidence="5">
    <location>
        <begin position="11"/>
        <end position="39"/>
    </location>
</feature>
<evidence type="ECO:0000256" key="5">
    <source>
        <dbReference type="PROSITE-ProRule" id="PRU00723"/>
    </source>
</evidence>
<dbReference type="SMART" id="SM00356">
    <property type="entry name" value="ZnF_C3H1"/>
    <property type="match status" value="1"/>
</dbReference>
<dbReference type="GO" id="GO:0045892">
    <property type="term" value="P:negative regulation of DNA-templated transcription"/>
    <property type="evidence" value="ECO:0007669"/>
    <property type="project" value="InterPro"/>
</dbReference>
<organism evidence="7">
    <name type="scientific">Rhizophora mucronata</name>
    <name type="common">Asiatic mangrove</name>
    <dbReference type="NCBI Taxonomy" id="61149"/>
    <lineage>
        <taxon>Eukaryota</taxon>
        <taxon>Viridiplantae</taxon>
        <taxon>Streptophyta</taxon>
        <taxon>Embryophyta</taxon>
        <taxon>Tracheophyta</taxon>
        <taxon>Spermatophyta</taxon>
        <taxon>Magnoliopsida</taxon>
        <taxon>eudicotyledons</taxon>
        <taxon>Gunneridae</taxon>
        <taxon>Pentapetalae</taxon>
        <taxon>rosids</taxon>
        <taxon>fabids</taxon>
        <taxon>Malpighiales</taxon>
        <taxon>Rhizophoraceae</taxon>
        <taxon>Rhizophora</taxon>
    </lineage>
</organism>
<keyword evidence="4 5" id="KW-0862">Zinc</keyword>
<dbReference type="PANTHER" id="PTHR13119">
    <property type="entry name" value="ZINC FINGER CCCH DOMAIN-CONTAINING PROTEI"/>
    <property type="match status" value="1"/>
</dbReference>
<evidence type="ECO:0000313" key="7">
    <source>
        <dbReference type="EMBL" id="MBX06806.1"/>
    </source>
</evidence>
<accession>A0A2P2KM72</accession>
<reference evidence="7" key="1">
    <citation type="submission" date="2018-02" db="EMBL/GenBank/DDBJ databases">
        <title>Rhizophora mucronata_Transcriptome.</title>
        <authorList>
            <person name="Meera S.P."/>
            <person name="Sreeshan A."/>
            <person name="Augustine A."/>
        </authorList>
    </citation>
    <scope>NUCLEOTIDE SEQUENCE</scope>
    <source>
        <tissue evidence="7">Leaf</tissue>
    </source>
</reference>
<dbReference type="PANTHER" id="PTHR13119:SF12">
    <property type="entry name" value="PROTEIN SUPPRESSOR OF SABLE"/>
    <property type="match status" value="1"/>
</dbReference>
<keyword evidence="2" id="KW-0677">Repeat</keyword>
<dbReference type="InterPro" id="IPR036855">
    <property type="entry name" value="Znf_CCCH_sf"/>
</dbReference>
<dbReference type="SUPFAM" id="SSF90229">
    <property type="entry name" value="CCCH zinc finger"/>
    <property type="match status" value="1"/>
</dbReference>
<evidence type="ECO:0000256" key="4">
    <source>
        <dbReference type="ARBA" id="ARBA00022833"/>
    </source>
</evidence>
<dbReference type="GO" id="GO:0003723">
    <property type="term" value="F:RNA binding"/>
    <property type="evidence" value="ECO:0007669"/>
    <property type="project" value="InterPro"/>
</dbReference>
<evidence type="ECO:0000256" key="3">
    <source>
        <dbReference type="ARBA" id="ARBA00022771"/>
    </source>
</evidence>
<evidence type="ECO:0000259" key="6">
    <source>
        <dbReference type="PROSITE" id="PS50103"/>
    </source>
</evidence>
<name>A0A2P2KM72_RHIMU</name>
<sequence>MKGEDCPFDHQLSKYPCTNYASKGSCSRGEECMFSHTVNSRLHNNTFSSATFVL</sequence>
<evidence type="ECO:0000256" key="1">
    <source>
        <dbReference type="ARBA" id="ARBA00022723"/>
    </source>
</evidence>
<dbReference type="Pfam" id="PF00642">
    <property type="entry name" value="zf-CCCH"/>
    <property type="match status" value="1"/>
</dbReference>
<dbReference type="PROSITE" id="PS50103">
    <property type="entry name" value="ZF_C3H1"/>
    <property type="match status" value="1"/>
</dbReference>
<dbReference type="EMBL" id="GGEC01026322">
    <property type="protein sequence ID" value="MBX06806.1"/>
    <property type="molecule type" value="Transcribed_RNA"/>
</dbReference>
<keyword evidence="3 5" id="KW-0863">Zinc-finger</keyword>
<dbReference type="GO" id="GO:0005634">
    <property type="term" value="C:nucleus"/>
    <property type="evidence" value="ECO:0007669"/>
    <property type="project" value="TreeGrafter"/>
</dbReference>
<dbReference type="Pfam" id="PF14608">
    <property type="entry name" value="zf-CCCH_2"/>
    <property type="match status" value="1"/>
</dbReference>
<protein>
    <recommendedName>
        <fullName evidence="6">C3H1-type domain-containing protein</fullName>
    </recommendedName>
</protein>
<dbReference type="GO" id="GO:0008270">
    <property type="term" value="F:zinc ion binding"/>
    <property type="evidence" value="ECO:0007669"/>
    <property type="project" value="UniProtKB-KW"/>
</dbReference>
<proteinExistence type="predicted"/>
<feature type="domain" description="C3H1-type" evidence="6">
    <location>
        <begin position="11"/>
        <end position="39"/>
    </location>
</feature>
<evidence type="ECO:0000256" key="2">
    <source>
        <dbReference type="ARBA" id="ARBA00022737"/>
    </source>
</evidence>